<feature type="transmembrane region" description="Helical" evidence="3">
    <location>
        <begin position="257"/>
        <end position="277"/>
    </location>
</feature>
<feature type="transmembrane region" description="Helical" evidence="3">
    <location>
        <begin position="382"/>
        <end position="407"/>
    </location>
</feature>
<keyword evidence="2 3" id="KW-0472">Membrane</keyword>
<accession>A0ABS5CBF7</accession>
<proteinExistence type="inferred from homology"/>
<comment type="similarity">
    <text evidence="1">Belongs to the GerABKA family.</text>
</comment>
<dbReference type="RefSeq" id="WP_210658269.1">
    <property type="nucleotide sequence ID" value="NZ_JAGKSP010000003.1"/>
</dbReference>
<organism evidence="4 5">
    <name type="scientific">Paenibacillus lignilyticus</name>
    <dbReference type="NCBI Taxonomy" id="1172615"/>
    <lineage>
        <taxon>Bacteria</taxon>
        <taxon>Bacillati</taxon>
        <taxon>Bacillota</taxon>
        <taxon>Bacilli</taxon>
        <taxon>Bacillales</taxon>
        <taxon>Paenibacillaceae</taxon>
        <taxon>Paenibacillus</taxon>
    </lineage>
</organism>
<reference evidence="4 5" key="1">
    <citation type="submission" date="2021-04" db="EMBL/GenBank/DDBJ databases">
        <title>Paenibacillus sp. DLE-14 whole genome sequence.</title>
        <authorList>
            <person name="Ham Y.J."/>
        </authorList>
    </citation>
    <scope>NUCLEOTIDE SEQUENCE [LARGE SCALE GENOMIC DNA]</scope>
    <source>
        <strain evidence="4 5">DLE-14</strain>
    </source>
</reference>
<evidence type="ECO:0000256" key="3">
    <source>
        <dbReference type="SAM" id="Phobius"/>
    </source>
</evidence>
<dbReference type="PANTHER" id="PTHR22550">
    <property type="entry name" value="SPORE GERMINATION PROTEIN"/>
    <property type="match status" value="1"/>
</dbReference>
<dbReference type="Proteomes" id="UP000673394">
    <property type="component" value="Unassembled WGS sequence"/>
</dbReference>
<dbReference type="Pfam" id="PF03323">
    <property type="entry name" value="GerA"/>
    <property type="match status" value="1"/>
</dbReference>
<protein>
    <submittedName>
        <fullName evidence="4">Spore germination protein</fullName>
    </submittedName>
</protein>
<evidence type="ECO:0000313" key="5">
    <source>
        <dbReference type="Proteomes" id="UP000673394"/>
    </source>
</evidence>
<gene>
    <name evidence="4" type="ORF">I8J30_11330</name>
</gene>
<comment type="caution">
    <text evidence="4">The sequence shown here is derived from an EMBL/GenBank/DDBJ whole genome shotgun (WGS) entry which is preliminary data.</text>
</comment>
<dbReference type="InterPro" id="IPR050768">
    <property type="entry name" value="UPF0353/GerABKA_families"/>
</dbReference>
<sequence length="461" mass="51112">MANLNERDIRLLFEDCGDVTFELNGTFLFVFCQGLASREQINEISRYDTDLWQQHPVNLTSHWKNELSSYVFNGDLFLFDRETTNCYVQYVSDPPQRTTEESVTETSTKGARDGFTESIQTNLALIRKRLATPTLKVESFAIGLRSQTAINLLYIQDIANKGAVNEARRRLQNIHIDALVTSSQLEEAISDRSYSVIPLIDNTGRPDFAAECLMSGRFVILLDNSSLAIIAPITLTSLINSPEDGYFRAVISSFQRLIRFCGWYLALFLPAFYIALIGFNFEQVPLPLLATIASNRIGLPLSLPFEAITVLVLFELFKEAGQRLPKSVGPTVTVVGGIIVGDAAIRAGITSPTVTVVAATTVIAGYTLVNPTLSGIVSIVRIAIMIISSILGMFGFFMSIFFVVSYLSDLKSFGIPYLSPISPPSWPDLVGAFLKKPAKLMNKRPQNLYLQDDTRMKDDNP</sequence>
<dbReference type="PIRSF" id="PIRSF005690">
    <property type="entry name" value="GerBA"/>
    <property type="match status" value="1"/>
</dbReference>
<keyword evidence="5" id="KW-1185">Reference proteome</keyword>
<name>A0ABS5CBF7_9BACL</name>
<dbReference type="InterPro" id="IPR004995">
    <property type="entry name" value="Spore_Ger"/>
</dbReference>
<dbReference type="EMBL" id="JAGKSP010000003">
    <property type="protein sequence ID" value="MBP3963295.1"/>
    <property type="molecule type" value="Genomic_DNA"/>
</dbReference>
<dbReference type="PANTHER" id="PTHR22550:SF5">
    <property type="entry name" value="LEUCINE ZIPPER PROTEIN 4"/>
    <property type="match status" value="1"/>
</dbReference>
<evidence type="ECO:0000313" key="4">
    <source>
        <dbReference type="EMBL" id="MBP3963295.1"/>
    </source>
</evidence>
<feature type="transmembrane region" description="Helical" evidence="3">
    <location>
        <begin position="297"/>
        <end position="317"/>
    </location>
</feature>
<keyword evidence="3" id="KW-1133">Transmembrane helix</keyword>
<evidence type="ECO:0000256" key="1">
    <source>
        <dbReference type="ARBA" id="ARBA00005278"/>
    </source>
</evidence>
<evidence type="ECO:0000256" key="2">
    <source>
        <dbReference type="ARBA" id="ARBA00023136"/>
    </source>
</evidence>
<keyword evidence="3" id="KW-0812">Transmembrane</keyword>